<evidence type="ECO:0000313" key="3">
    <source>
        <dbReference type="Proteomes" id="UP000006666"/>
    </source>
</evidence>
<evidence type="ECO:0000313" key="2">
    <source>
        <dbReference type="EMBL" id="ACV07499.1"/>
    </source>
</evidence>
<reference evidence="2 3" key="1">
    <citation type="journal article" date="2009" name="Stand. Genomic Sci.">
        <title>Complete genome sequence of Kytococcus sedentarius type strain (541).</title>
        <authorList>
            <person name="Sims D."/>
            <person name="Brettin T."/>
            <person name="Detter J.C."/>
            <person name="Han C."/>
            <person name="Lapidus A."/>
            <person name="Copeland A."/>
            <person name="Glavina Del Rio T."/>
            <person name="Nolan M."/>
            <person name="Chen F."/>
            <person name="Lucas S."/>
            <person name="Tice H."/>
            <person name="Cheng J.F."/>
            <person name="Bruce D."/>
            <person name="Goodwin L."/>
            <person name="Pitluck S."/>
            <person name="Ovchinnikova G."/>
            <person name="Pati A."/>
            <person name="Ivanova N."/>
            <person name="Mavrommatis K."/>
            <person name="Chen A."/>
            <person name="Palaniappan K."/>
            <person name="D'haeseleer P."/>
            <person name="Chain P."/>
            <person name="Bristow J."/>
            <person name="Eisen J.A."/>
            <person name="Markowitz V."/>
            <person name="Hugenholtz P."/>
            <person name="Schneider S."/>
            <person name="Goker M."/>
            <person name="Pukall R."/>
            <person name="Kyrpides N.C."/>
            <person name="Klenk H.P."/>
        </authorList>
    </citation>
    <scope>NUCLEOTIDE SEQUENCE [LARGE SCALE GENOMIC DNA]</scope>
    <source>
        <strain evidence="3">ATCC 14392 / DSM 20547 / JCM 11482 / CCUG 33030 / NBRC 15357 / NCTC 11040 / CCM 314 / 541</strain>
    </source>
</reference>
<keyword evidence="3" id="KW-1185">Reference proteome</keyword>
<dbReference type="Pfam" id="PF02661">
    <property type="entry name" value="Fic"/>
    <property type="match status" value="1"/>
</dbReference>
<sequence>MISLSVPSSSHPLSGLLDLPGVRAGADAARDACTQLRWHEGLRRRSAECATEARVHGAWASASLEGAELPVSWVREAMVGVRDWGDDPDPVEAVVRGAIRATEEAAHLESLVASSPSQVLARLHTAAAQGLVDDDALGRPRREGEQVPEFTEIGPLPPVEVVHARLAGLRDVLAAPSMVPAVVVAAVAHAEIVTLRPFVRGNGLVARAVQRAVVRSRGLDPMGVAIVEAGHRPGGGMEYLGALTAYAGGTPDGVALWVRHVCDAVVGGARAGERVADAVRAGRLPQVD</sequence>
<dbReference type="KEGG" id="kse:Ksed_25360"/>
<gene>
    <name evidence="2" type="ordered locus">Ksed_25360</name>
</gene>
<dbReference type="eggNOG" id="COG3177">
    <property type="taxonomic scope" value="Bacteria"/>
</dbReference>
<dbReference type="PROSITE" id="PS51459">
    <property type="entry name" value="FIDO"/>
    <property type="match status" value="1"/>
</dbReference>
<dbReference type="InterPro" id="IPR036597">
    <property type="entry name" value="Fido-like_dom_sf"/>
</dbReference>
<dbReference type="Proteomes" id="UP000006666">
    <property type="component" value="Chromosome"/>
</dbReference>
<dbReference type="RefSeq" id="WP_015780425.1">
    <property type="nucleotide sequence ID" value="NC_013169.1"/>
</dbReference>
<dbReference type="STRING" id="478801.Ksed_25360"/>
<dbReference type="AlphaFoldDB" id="C7NG90"/>
<dbReference type="InterPro" id="IPR003812">
    <property type="entry name" value="Fido"/>
</dbReference>
<dbReference type="SUPFAM" id="SSF140931">
    <property type="entry name" value="Fic-like"/>
    <property type="match status" value="1"/>
</dbReference>
<evidence type="ECO:0000259" key="1">
    <source>
        <dbReference type="PROSITE" id="PS51459"/>
    </source>
</evidence>
<name>C7NG90_KYTSD</name>
<protein>
    <submittedName>
        <fullName evidence="2">Uncharacterized conserved protein</fullName>
    </submittedName>
</protein>
<organism evidence="2 3">
    <name type="scientific">Kytococcus sedentarius (strain ATCC 14392 / DSM 20547 / JCM 11482 / CCUG 33030 / NBRC 15357 / NCTC 11040 / CCM 314 / 541)</name>
    <name type="common">Micrococcus sedentarius</name>
    <dbReference type="NCBI Taxonomy" id="478801"/>
    <lineage>
        <taxon>Bacteria</taxon>
        <taxon>Bacillati</taxon>
        <taxon>Actinomycetota</taxon>
        <taxon>Actinomycetes</taxon>
        <taxon>Micrococcales</taxon>
        <taxon>Kytococcaceae</taxon>
        <taxon>Kytococcus</taxon>
    </lineage>
</organism>
<dbReference type="EMBL" id="CP001686">
    <property type="protein sequence ID" value="ACV07499.1"/>
    <property type="molecule type" value="Genomic_DNA"/>
</dbReference>
<proteinExistence type="predicted"/>
<dbReference type="Gene3D" id="1.10.3290.10">
    <property type="entry name" value="Fido-like domain"/>
    <property type="match status" value="1"/>
</dbReference>
<accession>C7NG90</accession>
<dbReference type="HOGENOM" id="CLU_058793_1_0_11"/>
<feature type="domain" description="Fido" evidence="1">
    <location>
        <begin position="115"/>
        <end position="260"/>
    </location>
</feature>